<keyword evidence="3" id="KW-1185">Reference proteome</keyword>
<sequence>MVATDFDWIKFGLAVLGSSVISALINTGWNVYSKRQDKKEKDNKDLEEREHELLMALAWVDNLSISFYESMLSINEYINDMHNMPNGYDPKHAPNIEEPKEVNLKLLPIGFRTEILLIGQNFKYSSDFIYAAFEYWAEVEECYVFELQRIAFYGVQISKFSDRFRGAIYKKSEKLNDAHEYFFSEKEKYLKRCLKFQNVTFLPEIEREAKGNKG</sequence>
<protein>
    <recommendedName>
        <fullName evidence="4">DUF4760 domain-containing protein</fullName>
    </recommendedName>
</protein>
<keyword evidence="1" id="KW-0812">Transmembrane</keyword>
<keyword evidence="1" id="KW-0472">Membrane</keyword>
<keyword evidence="1" id="KW-1133">Transmembrane helix</keyword>
<feature type="transmembrane region" description="Helical" evidence="1">
    <location>
        <begin position="12"/>
        <end position="32"/>
    </location>
</feature>
<dbReference type="Proteomes" id="UP001597463">
    <property type="component" value="Unassembled WGS sequence"/>
</dbReference>
<dbReference type="RefSeq" id="WP_157082159.1">
    <property type="nucleotide sequence ID" value="NZ_BCNT01000018.1"/>
</dbReference>
<evidence type="ECO:0008006" key="4">
    <source>
        <dbReference type="Google" id="ProtNLM"/>
    </source>
</evidence>
<accession>A0ABW5USK2</accession>
<proteinExistence type="predicted"/>
<gene>
    <name evidence="2" type="ORF">ACFSW6_15115</name>
</gene>
<dbReference type="EMBL" id="JBHUMV010000007">
    <property type="protein sequence ID" value="MFD2755425.1"/>
    <property type="molecule type" value="Genomic_DNA"/>
</dbReference>
<name>A0ABW5USK2_9BURK</name>
<evidence type="ECO:0000313" key="2">
    <source>
        <dbReference type="EMBL" id="MFD2755425.1"/>
    </source>
</evidence>
<reference evidence="3" key="1">
    <citation type="journal article" date="2019" name="Int. J. Syst. Evol. Microbiol.">
        <title>The Global Catalogue of Microorganisms (GCM) 10K type strain sequencing project: providing services to taxonomists for standard genome sequencing and annotation.</title>
        <authorList>
            <consortium name="The Broad Institute Genomics Platform"/>
            <consortium name="The Broad Institute Genome Sequencing Center for Infectious Disease"/>
            <person name="Wu L."/>
            <person name="Ma J."/>
        </authorList>
    </citation>
    <scope>NUCLEOTIDE SEQUENCE [LARGE SCALE GENOMIC DNA]</scope>
    <source>
        <strain evidence="3">TISTR 1906</strain>
    </source>
</reference>
<evidence type="ECO:0000256" key="1">
    <source>
        <dbReference type="SAM" id="Phobius"/>
    </source>
</evidence>
<comment type="caution">
    <text evidence="2">The sequence shown here is derived from an EMBL/GenBank/DDBJ whole genome shotgun (WGS) entry which is preliminary data.</text>
</comment>
<organism evidence="2 3">
    <name type="scientific">Comamonas terrae</name>
    <dbReference type="NCBI Taxonomy" id="673548"/>
    <lineage>
        <taxon>Bacteria</taxon>
        <taxon>Pseudomonadati</taxon>
        <taxon>Pseudomonadota</taxon>
        <taxon>Betaproteobacteria</taxon>
        <taxon>Burkholderiales</taxon>
        <taxon>Comamonadaceae</taxon>
        <taxon>Comamonas</taxon>
    </lineage>
</organism>
<evidence type="ECO:0000313" key="3">
    <source>
        <dbReference type="Proteomes" id="UP001597463"/>
    </source>
</evidence>